<gene>
    <name evidence="4" type="primary">LOC108631069</name>
</gene>
<dbReference type="PANTHER" id="PTHR21494:SF0">
    <property type="entry name" value="ACTIVATING SIGNAL COINTEGRATOR 1 COMPLEX SUBUNIT 2"/>
    <property type="match status" value="1"/>
</dbReference>
<reference evidence="4" key="1">
    <citation type="submission" date="2025-08" db="UniProtKB">
        <authorList>
            <consortium name="RefSeq"/>
        </authorList>
    </citation>
    <scope>IDENTIFICATION</scope>
    <source>
        <tissue evidence="4">Whole body</tissue>
    </source>
</reference>
<sequence length="740" mass="86318">MLVLRDFPQYQMFRDVQLLRVVFMTKNVSYANMEAYQNPNNLPLEDLKLSVRTDGVTESIDALSKYWASDYIFLHYETPQLYDEDGNEIMGAKEHWMEVVNNMIEDMKWLLCLPYYKFWSNVIFNNSILNALVSFLQDAPPFYTIENFSNYPDMLELLETLSHYVLVVFTRLITNKESKIEYMSNAYFGTLLYENYVFTIPIIFDLCQLYGRENEKVVRHILRDLFTLEPRYNDDLKRAVPCLIEAYENVEQKFNNDPTHCTNEAVSLSNRPNNANELTLFKLEDMILYVLDISSTINAFLKNHVLAINIFHREEFMNKLVKVYESTIPEMYRALCQLAYNDENMPKYMELKHRLNVTRIEILSLFRAIIYEPILNLQANLTTIEETAIKKEIDDYLNLLSNAISEKEFITDYDQFYPVKTDLNTISNLCPEIDTIKRDYILQSLDTIGKCSDNRLSIISNNINEAGPSGVLSRTTIPKADTKPTKKQNEDKSVEIACLVSAVKDIFYDLDEHFIKLCLDHYKNDTEAVINAALEDNLPLELKKIRDSQNVPQEIFVNEDLARGFETLNVNDNYNYENDVHVKTEKIIEIPKDYITKNYSLIADVYDDEYDDTYDDRDTNAQDDSIEVDSRPFTTPRVFWKKQKVETAENSDSEDEEIKGEANGKDQFVQNPEEVRAKAEQRRQAMRGNKPNVIGAPKGRGQEKDVLYNRQQKNTQKSKRANHNRRTGAQWKRNQGMVPS</sequence>
<dbReference type="SUPFAM" id="SSF46934">
    <property type="entry name" value="UBA-like"/>
    <property type="match status" value="1"/>
</dbReference>
<dbReference type="AlphaFoldDB" id="A0AAJ7WFK5"/>
<dbReference type="GO" id="GO:0006355">
    <property type="term" value="P:regulation of DNA-templated transcription"/>
    <property type="evidence" value="ECO:0007669"/>
    <property type="project" value="TreeGrafter"/>
</dbReference>
<dbReference type="GeneID" id="108631069"/>
<dbReference type="Proteomes" id="UP000694925">
    <property type="component" value="Unplaced"/>
</dbReference>
<dbReference type="SMART" id="SM00546">
    <property type="entry name" value="CUE"/>
    <property type="match status" value="1"/>
</dbReference>
<dbReference type="Pfam" id="PF02845">
    <property type="entry name" value="CUE"/>
    <property type="match status" value="1"/>
</dbReference>
<feature type="compositionally biased region" description="Basic and acidic residues" evidence="1">
    <location>
        <begin position="673"/>
        <end position="683"/>
    </location>
</feature>
<name>A0AAJ7WFK5_9HYME</name>
<dbReference type="InterPro" id="IPR009060">
    <property type="entry name" value="UBA-like_sf"/>
</dbReference>
<accession>A0AAJ7WFK5</accession>
<protein>
    <submittedName>
        <fullName evidence="4">Activating signal cointegrator 1 complex subunit 2 isoform X1</fullName>
    </submittedName>
</protein>
<feature type="domain" description="CUE" evidence="2">
    <location>
        <begin position="495"/>
        <end position="538"/>
    </location>
</feature>
<proteinExistence type="predicted"/>
<dbReference type="InterPro" id="IPR052586">
    <property type="entry name" value="ASCC2"/>
</dbReference>
<evidence type="ECO:0000259" key="2">
    <source>
        <dbReference type="PROSITE" id="PS51140"/>
    </source>
</evidence>
<dbReference type="PROSITE" id="PS51140">
    <property type="entry name" value="CUE"/>
    <property type="match status" value="1"/>
</dbReference>
<dbReference type="CDD" id="cd14364">
    <property type="entry name" value="CUE_ASCC2"/>
    <property type="match status" value="1"/>
</dbReference>
<dbReference type="InterPro" id="IPR041800">
    <property type="entry name" value="ASCC2_CUE"/>
</dbReference>
<feature type="region of interest" description="Disordered" evidence="1">
    <location>
        <begin position="644"/>
        <end position="740"/>
    </location>
</feature>
<dbReference type="Gene3D" id="1.10.8.10">
    <property type="entry name" value="DNA helicase RuvA subunit, C-terminal domain"/>
    <property type="match status" value="1"/>
</dbReference>
<keyword evidence="3" id="KW-1185">Reference proteome</keyword>
<dbReference type="GO" id="GO:0043130">
    <property type="term" value="F:ubiquitin binding"/>
    <property type="evidence" value="ECO:0007669"/>
    <property type="project" value="InterPro"/>
</dbReference>
<dbReference type="PANTHER" id="PTHR21494">
    <property type="entry name" value="ACTIVATING SIGNAL COINTEGRATOR 1 COMPLEX SUBUNIT 2 ASC-1 COMPLEX SUBUNIT P100"/>
    <property type="match status" value="1"/>
</dbReference>
<evidence type="ECO:0000256" key="1">
    <source>
        <dbReference type="SAM" id="MobiDB-lite"/>
    </source>
</evidence>
<dbReference type="InterPro" id="IPR003892">
    <property type="entry name" value="CUE"/>
</dbReference>
<evidence type="ECO:0000313" key="3">
    <source>
        <dbReference type="Proteomes" id="UP000694925"/>
    </source>
</evidence>
<organism evidence="3 4">
    <name type="scientific">Ceratina calcarata</name>
    <dbReference type="NCBI Taxonomy" id="156304"/>
    <lineage>
        <taxon>Eukaryota</taxon>
        <taxon>Metazoa</taxon>
        <taxon>Ecdysozoa</taxon>
        <taxon>Arthropoda</taxon>
        <taxon>Hexapoda</taxon>
        <taxon>Insecta</taxon>
        <taxon>Pterygota</taxon>
        <taxon>Neoptera</taxon>
        <taxon>Endopterygota</taxon>
        <taxon>Hymenoptera</taxon>
        <taxon>Apocrita</taxon>
        <taxon>Aculeata</taxon>
        <taxon>Apoidea</taxon>
        <taxon>Anthophila</taxon>
        <taxon>Apidae</taxon>
        <taxon>Ceratina</taxon>
        <taxon>Zadontomerus</taxon>
    </lineage>
</organism>
<evidence type="ECO:0000313" key="4">
    <source>
        <dbReference type="RefSeq" id="XP_026674619.1"/>
    </source>
</evidence>
<dbReference type="RefSeq" id="XP_026674619.1">
    <property type="nucleotide sequence ID" value="XM_026818818.1"/>
</dbReference>
<feature type="compositionally biased region" description="Acidic residues" evidence="1">
    <location>
        <begin position="649"/>
        <end position="658"/>
    </location>
</feature>
<feature type="compositionally biased region" description="Basic residues" evidence="1">
    <location>
        <begin position="716"/>
        <end position="726"/>
    </location>
</feature>